<evidence type="ECO:0000313" key="6">
    <source>
        <dbReference type="EMBL" id="EOO03552.1"/>
    </source>
</evidence>
<feature type="region of interest" description="Disordered" evidence="4">
    <location>
        <begin position="526"/>
        <end position="547"/>
    </location>
</feature>
<reference evidence="7" key="1">
    <citation type="journal article" date="2013" name="Genome Announc.">
        <title>Draft genome sequence of the ascomycete Phaeoacremonium aleophilum strain UCR-PA7, a causal agent of the esca disease complex in grapevines.</title>
        <authorList>
            <person name="Blanco-Ulate B."/>
            <person name="Rolshausen P."/>
            <person name="Cantu D."/>
        </authorList>
    </citation>
    <scope>NUCLEOTIDE SEQUENCE [LARGE SCALE GENOMIC DNA]</scope>
    <source>
        <strain evidence="7">UCR-PA7</strain>
    </source>
</reference>
<evidence type="ECO:0000256" key="1">
    <source>
        <dbReference type="ARBA" id="ARBA00009375"/>
    </source>
</evidence>
<keyword evidence="7" id="KW-1185">Reference proteome</keyword>
<organism evidence="6 7">
    <name type="scientific">Phaeoacremonium minimum (strain UCR-PA7)</name>
    <name type="common">Esca disease fungus</name>
    <name type="synonym">Togninia minima</name>
    <dbReference type="NCBI Taxonomy" id="1286976"/>
    <lineage>
        <taxon>Eukaryota</taxon>
        <taxon>Fungi</taxon>
        <taxon>Dikarya</taxon>
        <taxon>Ascomycota</taxon>
        <taxon>Pezizomycotina</taxon>
        <taxon>Sordariomycetes</taxon>
        <taxon>Sordariomycetidae</taxon>
        <taxon>Togniniales</taxon>
        <taxon>Togniniaceae</taxon>
        <taxon>Phaeoacremonium</taxon>
    </lineage>
</organism>
<dbReference type="Pfam" id="PF01416">
    <property type="entry name" value="PseudoU_synth_1"/>
    <property type="match status" value="1"/>
</dbReference>
<feature type="compositionally biased region" description="Low complexity" evidence="4">
    <location>
        <begin position="42"/>
        <end position="51"/>
    </location>
</feature>
<comment type="similarity">
    <text evidence="1">Belongs to the tRNA pseudouridine synthase TruA family.</text>
</comment>
<dbReference type="RefSeq" id="XP_007911708.1">
    <property type="nucleotide sequence ID" value="XM_007913517.1"/>
</dbReference>
<dbReference type="InterPro" id="IPR001406">
    <property type="entry name" value="PsdUridine_synth_TruA"/>
</dbReference>
<dbReference type="PANTHER" id="PTHR11142">
    <property type="entry name" value="PSEUDOURIDYLATE SYNTHASE"/>
    <property type="match status" value="1"/>
</dbReference>
<evidence type="ECO:0000259" key="5">
    <source>
        <dbReference type="Pfam" id="PF01416"/>
    </source>
</evidence>
<sequence>MSSSQAKGRDFNKWTKESLVEHILRLENELKNRPAETEKPAEGAAAESEGPLPKRQKRELDLSRYCTRLIALKFAYLGKNYSGFEFTSGGKTPSIEEEIWKALLTARLIAPERPEEVNFSPFEYSKCGRTDRGVSAFGQVIGIRVRSSKLRRVQASQASLEGQEGEADAAGEASVDPQADEDDTPLPVEEEMEYCKVLNRLLPPDIRIYAWCPVPPPDFSARFSCRERQYRYFFTLPAFAPVPSSMDDQNSRNLVKPGWLDIEAMREAAKLYEGLHDFRNFCKVDPSKQITNFVRRIYEADIVEVKDIDSSIPFLSDSQFRPASLAEGTFPKVYYFHVRGSAFLWHQIRHMVSILFLVGQGLESPSVVSDLLDVERYPRKPNYVLADDQPLVLWDCIFGREGEEGDDDTLDWVYVGQDDAVNLHGFRGLIDNLWETWRERKMDEILANRLLDWVFTKADPRRTAVSKRKPTTSVKVFEGANSVKPLGKYVPLSQKHFLPTPEETNDKYAQRKGFANSEEMRARGNWRSELRAAKKGAPVSVDDDADE</sequence>
<protein>
    <submittedName>
        <fullName evidence="6">Putative pseudouridine synthase 3 protein</fullName>
    </submittedName>
</protein>
<feature type="region of interest" description="Disordered" evidence="4">
    <location>
        <begin position="30"/>
        <end position="54"/>
    </location>
</feature>
<dbReference type="OrthoDB" id="25767at2759"/>
<dbReference type="HAMAP" id="MF_00171">
    <property type="entry name" value="TruA"/>
    <property type="match status" value="1"/>
</dbReference>
<name>R8BW34_PHAM7</name>
<dbReference type="KEGG" id="tmn:UCRPA7_928"/>
<dbReference type="GO" id="GO:0005737">
    <property type="term" value="C:cytoplasm"/>
    <property type="evidence" value="ECO:0007669"/>
    <property type="project" value="TreeGrafter"/>
</dbReference>
<dbReference type="GeneID" id="19329861"/>
<dbReference type="PANTHER" id="PTHR11142:SF5">
    <property type="entry name" value="TRNA PSEUDOURIDINE(38_39) SYNTHASE"/>
    <property type="match status" value="1"/>
</dbReference>
<dbReference type="CDD" id="cd02569">
    <property type="entry name" value="PseudoU_synth_ScPus3"/>
    <property type="match status" value="1"/>
</dbReference>
<evidence type="ECO:0000256" key="4">
    <source>
        <dbReference type="SAM" id="MobiDB-lite"/>
    </source>
</evidence>
<gene>
    <name evidence="6" type="ORF">UCRPA7_928</name>
</gene>
<dbReference type="AlphaFoldDB" id="R8BW34"/>
<dbReference type="InterPro" id="IPR020103">
    <property type="entry name" value="PsdUridine_synth_cat_dom_sf"/>
</dbReference>
<dbReference type="Proteomes" id="UP000014074">
    <property type="component" value="Unassembled WGS sequence"/>
</dbReference>
<dbReference type="GO" id="GO:0009982">
    <property type="term" value="F:pseudouridine synthase activity"/>
    <property type="evidence" value="ECO:0007669"/>
    <property type="project" value="InterPro"/>
</dbReference>
<evidence type="ECO:0000313" key="7">
    <source>
        <dbReference type="Proteomes" id="UP000014074"/>
    </source>
</evidence>
<feature type="domain" description="Pseudouridine synthase I TruA alpha/beta" evidence="5">
    <location>
        <begin position="268"/>
        <end position="398"/>
    </location>
</feature>
<dbReference type="InterPro" id="IPR020094">
    <property type="entry name" value="TruA/RsuA/RluB/E/F_N"/>
</dbReference>
<dbReference type="GO" id="GO:0031119">
    <property type="term" value="P:tRNA pseudouridine synthesis"/>
    <property type="evidence" value="ECO:0007669"/>
    <property type="project" value="TreeGrafter"/>
</dbReference>
<evidence type="ECO:0000256" key="2">
    <source>
        <dbReference type="ARBA" id="ARBA00022694"/>
    </source>
</evidence>
<feature type="compositionally biased region" description="Basic and acidic residues" evidence="4">
    <location>
        <begin position="30"/>
        <end position="41"/>
    </location>
</feature>
<dbReference type="Gene3D" id="3.30.70.660">
    <property type="entry name" value="Pseudouridine synthase I, catalytic domain, C-terminal subdomain"/>
    <property type="match status" value="1"/>
</dbReference>
<dbReference type="EMBL" id="KB932817">
    <property type="protein sequence ID" value="EOO03552.1"/>
    <property type="molecule type" value="Genomic_DNA"/>
</dbReference>
<dbReference type="GO" id="GO:0005634">
    <property type="term" value="C:nucleus"/>
    <property type="evidence" value="ECO:0007669"/>
    <property type="project" value="TreeGrafter"/>
</dbReference>
<keyword evidence="3" id="KW-0413">Isomerase</keyword>
<dbReference type="Gene3D" id="3.30.70.580">
    <property type="entry name" value="Pseudouridine synthase I, catalytic domain, N-terminal subdomain"/>
    <property type="match status" value="1"/>
</dbReference>
<feature type="region of interest" description="Disordered" evidence="4">
    <location>
        <begin position="156"/>
        <end position="184"/>
    </location>
</feature>
<accession>R8BW34</accession>
<dbReference type="InterPro" id="IPR020097">
    <property type="entry name" value="PsdUridine_synth_TruA_a/b_dom"/>
</dbReference>
<dbReference type="GO" id="GO:0003723">
    <property type="term" value="F:RNA binding"/>
    <property type="evidence" value="ECO:0007669"/>
    <property type="project" value="InterPro"/>
</dbReference>
<evidence type="ECO:0000256" key="3">
    <source>
        <dbReference type="ARBA" id="ARBA00023235"/>
    </source>
</evidence>
<dbReference type="SUPFAM" id="SSF55120">
    <property type="entry name" value="Pseudouridine synthase"/>
    <property type="match status" value="1"/>
</dbReference>
<dbReference type="InterPro" id="IPR041707">
    <property type="entry name" value="Pus3-like"/>
</dbReference>
<dbReference type="eggNOG" id="KOG2554">
    <property type="taxonomic scope" value="Eukaryota"/>
</dbReference>
<keyword evidence="2" id="KW-0819">tRNA processing</keyword>
<dbReference type="GO" id="GO:1990481">
    <property type="term" value="P:mRNA pseudouridine synthesis"/>
    <property type="evidence" value="ECO:0007669"/>
    <property type="project" value="TreeGrafter"/>
</dbReference>
<dbReference type="InterPro" id="IPR020095">
    <property type="entry name" value="PsdUridine_synth_TruA_C"/>
</dbReference>
<dbReference type="HOGENOM" id="CLU_014673_2_3_1"/>
<proteinExistence type="inferred from homology"/>